<evidence type="ECO:0000259" key="9">
    <source>
        <dbReference type="Pfam" id="PF01432"/>
    </source>
</evidence>
<dbReference type="InterPro" id="IPR001567">
    <property type="entry name" value="Pept_M3A_M3B_dom"/>
</dbReference>
<proteinExistence type="inferred from homology"/>
<sequence>MGAPGRTATTRTLGTPPPFTQWAGPHPACQTNSDKPDAASPGRRCAMALQDPVTLRSREHAEADWCRRPFHRRSIAGPAPPTRPPGRHPIDPGSSMLLRPLLDRALPRRLLGSLLLLPALAQANALLQPSPLPLQYPPFNAIADADFAPALSAGMAVQRREVAAIVANPAAPSFENTMEALERSGRLLNRALTVLSSLNGADSNPERQRLQREFAPLLAQHRDAIALNPGLFQRIDALHRQREQLRLNPEQRRLLERRHADLLRAGAQLPPAAQARLRAINVELSRLGADFNQKVLAEVNASALTVATREELAGLSEAQIDALRQSDGRYRLPLQNTSGQPLLAQLSHRPTRERLMQASLSRNARGDGNDTRELISQVLRLRAERAALLGHAHHADFTLETETAGSTATVNALLAQLAPAAVASAKKEAAALQAQLEKDHPGATLQAWDWAYYAEKERAQAYGYDESQLRPYLELNSVLERGVFEAAKRLYGLSFKRRPDLPVYHPDVQAWEVLGPNGKTQALLLVDLYARPSKRGGAWANAYVGQSHLLGTRPVVGNHMNIPKPPAGQPTLLTWDEVNTLFHEFGHNLHTMLSDVRYPSQAGTAVPRDYVEFPSQVNEMWQTWPSILANYARHHQTGEPMPQALLDKIAAAKRFNQGFATTEYLAATLIDQHLHQLKADQIPNASALMDTEAQVMKAHGFDTVPVPPRYRTPYFSHIMGGYAAGYYAYLWSEVLDANTVEWIEQHGGLNRTTGERMKRFLLARGGTEDPMVLFQQLVGHEPKLGPYLNRRGLVTAQP</sequence>
<dbReference type="FunFam" id="3.40.390.10:FF:000009">
    <property type="entry name" value="Oligopeptidase A"/>
    <property type="match status" value="1"/>
</dbReference>
<dbReference type="GO" id="GO:0004180">
    <property type="term" value="F:carboxypeptidase activity"/>
    <property type="evidence" value="ECO:0007669"/>
    <property type="project" value="TreeGrafter"/>
</dbReference>
<organism evidence="10 11">
    <name type="scientific">Inhella crocodyli</name>
    <dbReference type="NCBI Taxonomy" id="2499851"/>
    <lineage>
        <taxon>Bacteria</taxon>
        <taxon>Pseudomonadati</taxon>
        <taxon>Pseudomonadota</taxon>
        <taxon>Betaproteobacteria</taxon>
        <taxon>Burkholderiales</taxon>
        <taxon>Sphaerotilaceae</taxon>
        <taxon>Inhella</taxon>
    </lineage>
</organism>
<keyword evidence="5 7" id="KW-0862">Zinc</keyword>
<keyword evidence="4 7" id="KW-0378">Hydrolase</keyword>
<evidence type="ECO:0000256" key="8">
    <source>
        <dbReference type="SAM" id="MobiDB-lite"/>
    </source>
</evidence>
<feature type="region of interest" description="Disordered" evidence="8">
    <location>
        <begin position="72"/>
        <end position="92"/>
    </location>
</feature>
<comment type="cofactor">
    <cofactor evidence="7">
        <name>Zn(2+)</name>
        <dbReference type="ChEBI" id="CHEBI:29105"/>
    </cofactor>
    <text evidence="7">Binds 1 zinc ion.</text>
</comment>
<dbReference type="Gene3D" id="1.10.1370.10">
    <property type="entry name" value="Neurolysin, domain 3"/>
    <property type="match status" value="1"/>
</dbReference>
<dbReference type="GO" id="GO:0006508">
    <property type="term" value="P:proteolysis"/>
    <property type="evidence" value="ECO:0007669"/>
    <property type="project" value="UniProtKB-KW"/>
</dbReference>
<evidence type="ECO:0000256" key="2">
    <source>
        <dbReference type="ARBA" id="ARBA00022670"/>
    </source>
</evidence>
<gene>
    <name evidence="10" type="ORF">EOD73_15485</name>
</gene>
<dbReference type="InterPro" id="IPR024077">
    <property type="entry name" value="Neurolysin/TOP_dom2"/>
</dbReference>
<feature type="region of interest" description="Disordered" evidence="8">
    <location>
        <begin position="1"/>
        <end position="42"/>
    </location>
</feature>
<dbReference type="Pfam" id="PF01432">
    <property type="entry name" value="Peptidase_M3"/>
    <property type="match status" value="1"/>
</dbReference>
<dbReference type="GO" id="GO:0005829">
    <property type="term" value="C:cytosol"/>
    <property type="evidence" value="ECO:0007669"/>
    <property type="project" value="UniProtKB-ARBA"/>
</dbReference>
<keyword evidence="3 7" id="KW-0479">Metal-binding</keyword>
<dbReference type="Gene3D" id="3.40.390.10">
    <property type="entry name" value="Collagenase (Catalytic Domain)"/>
    <property type="match status" value="1"/>
</dbReference>
<dbReference type="InterPro" id="IPR034005">
    <property type="entry name" value="M3A_DCP"/>
</dbReference>
<keyword evidence="6 7" id="KW-0482">Metalloprotease</keyword>
<evidence type="ECO:0000256" key="4">
    <source>
        <dbReference type="ARBA" id="ARBA00022801"/>
    </source>
</evidence>
<evidence type="ECO:0000256" key="5">
    <source>
        <dbReference type="ARBA" id="ARBA00022833"/>
    </source>
</evidence>
<comment type="similarity">
    <text evidence="1 7">Belongs to the peptidase M3 family.</text>
</comment>
<dbReference type="GO" id="GO:0046872">
    <property type="term" value="F:metal ion binding"/>
    <property type="evidence" value="ECO:0007669"/>
    <property type="project" value="UniProtKB-UniRule"/>
</dbReference>
<dbReference type="PANTHER" id="PTHR43660">
    <property type="entry name" value="DIPEPTIDYL CARBOXYPEPTIDASE"/>
    <property type="match status" value="1"/>
</dbReference>
<accession>A0A437LCB2</accession>
<dbReference type="AlphaFoldDB" id="A0A437LCB2"/>
<evidence type="ECO:0000256" key="3">
    <source>
        <dbReference type="ARBA" id="ARBA00022723"/>
    </source>
</evidence>
<evidence type="ECO:0000256" key="7">
    <source>
        <dbReference type="RuleBase" id="RU003435"/>
    </source>
</evidence>
<evidence type="ECO:0000256" key="6">
    <source>
        <dbReference type="ARBA" id="ARBA00023049"/>
    </source>
</evidence>
<dbReference type="InterPro" id="IPR024079">
    <property type="entry name" value="MetalloPept_cat_dom_sf"/>
</dbReference>
<dbReference type="OrthoDB" id="9773538at2"/>
<evidence type="ECO:0000256" key="1">
    <source>
        <dbReference type="ARBA" id="ARBA00006040"/>
    </source>
</evidence>
<dbReference type="Gene3D" id="1.10.1370.40">
    <property type="match status" value="1"/>
</dbReference>
<name>A0A437LCB2_9BURK</name>
<keyword evidence="2 7" id="KW-0645">Protease</keyword>
<evidence type="ECO:0000313" key="11">
    <source>
        <dbReference type="Proteomes" id="UP000288587"/>
    </source>
</evidence>
<comment type="caution">
    <text evidence="10">The sequence shown here is derived from an EMBL/GenBank/DDBJ whole genome shotgun (WGS) entry which is preliminary data.</text>
</comment>
<keyword evidence="11" id="KW-1185">Reference proteome</keyword>
<evidence type="ECO:0000313" key="10">
    <source>
        <dbReference type="EMBL" id="RVT82963.1"/>
    </source>
</evidence>
<dbReference type="CDD" id="cd06456">
    <property type="entry name" value="M3A_DCP"/>
    <property type="match status" value="1"/>
</dbReference>
<dbReference type="EMBL" id="SACM01000005">
    <property type="protein sequence ID" value="RVT82963.1"/>
    <property type="molecule type" value="Genomic_DNA"/>
</dbReference>
<feature type="domain" description="Peptidase M3A/M3B catalytic" evidence="9">
    <location>
        <begin position="343"/>
        <end position="792"/>
    </location>
</feature>
<reference evidence="10 11" key="1">
    <citation type="submission" date="2019-01" db="EMBL/GenBank/DDBJ databases">
        <authorList>
            <person name="Chen W.-M."/>
        </authorList>
    </citation>
    <scope>NUCLEOTIDE SEQUENCE [LARGE SCALE GENOMIC DNA]</scope>
    <source>
        <strain evidence="10 11">CCP-18</strain>
    </source>
</reference>
<dbReference type="Proteomes" id="UP000288587">
    <property type="component" value="Unassembled WGS sequence"/>
</dbReference>
<protein>
    <submittedName>
        <fullName evidence="10">M3 family peptidase</fullName>
    </submittedName>
</protein>
<dbReference type="PANTHER" id="PTHR43660:SF1">
    <property type="entry name" value="DIPEPTIDYL CARBOXYPEPTIDASE"/>
    <property type="match status" value="1"/>
</dbReference>
<dbReference type="SUPFAM" id="SSF55486">
    <property type="entry name" value="Metalloproteases ('zincins'), catalytic domain"/>
    <property type="match status" value="1"/>
</dbReference>
<dbReference type="InterPro" id="IPR045090">
    <property type="entry name" value="Pept_M3A_M3B"/>
</dbReference>
<dbReference type="GO" id="GO:0004222">
    <property type="term" value="F:metalloendopeptidase activity"/>
    <property type="evidence" value="ECO:0007669"/>
    <property type="project" value="InterPro"/>
</dbReference>